<proteinExistence type="predicted"/>
<name>A0A2Z2KHG9_9BACL</name>
<sequence length="65" mass="7600">MGIYHKNDLRKISQHGLNKMVNIHTKDLGAYYISESYPSKQSDIDETIENIHILKSVIEEKEINR</sequence>
<dbReference type="EMBL" id="CP021780">
    <property type="protein sequence ID" value="ASA22703.1"/>
    <property type="molecule type" value="Genomic_DNA"/>
</dbReference>
<protein>
    <submittedName>
        <fullName evidence="1">Uncharacterized protein</fullName>
    </submittedName>
</protein>
<dbReference type="Proteomes" id="UP000249890">
    <property type="component" value="Chromosome"/>
</dbReference>
<dbReference type="KEGG" id="pdh:B9T62_19040"/>
<gene>
    <name evidence="1" type="ORF">B9T62_19040</name>
</gene>
<organism evidence="1 2">
    <name type="scientific">Paenibacillus donghaensis</name>
    <dbReference type="NCBI Taxonomy" id="414771"/>
    <lineage>
        <taxon>Bacteria</taxon>
        <taxon>Bacillati</taxon>
        <taxon>Bacillota</taxon>
        <taxon>Bacilli</taxon>
        <taxon>Bacillales</taxon>
        <taxon>Paenibacillaceae</taxon>
        <taxon>Paenibacillus</taxon>
    </lineage>
</organism>
<evidence type="ECO:0000313" key="2">
    <source>
        <dbReference type="Proteomes" id="UP000249890"/>
    </source>
</evidence>
<reference evidence="1 2" key="1">
    <citation type="submission" date="2017-06" db="EMBL/GenBank/DDBJ databases">
        <title>Complete genome sequence of Paenibacillus donghaensis KCTC 13049T isolated from East Sea sediment, South Korea.</title>
        <authorList>
            <person name="Jung B.K."/>
            <person name="Hong S.-J."/>
            <person name="Shin J.-H."/>
        </authorList>
    </citation>
    <scope>NUCLEOTIDE SEQUENCE [LARGE SCALE GENOMIC DNA]</scope>
    <source>
        <strain evidence="1 2">KCTC 13049</strain>
    </source>
</reference>
<accession>A0A2Z2KHG9</accession>
<evidence type="ECO:0000313" key="1">
    <source>
        <dbReference type="EMBL" id="ASA22703.1"/>
    </source>
</evidence>
<keyword evidence="2" id="KW-1185">Reference proteome</keyword>
<dbReference type="AlphaFoldDB" id="A0A2Z2KHG9"/>